<dbReference type="STRING" id="290398.Csal_3209"/>
<dbReference type="Pfam" id="PF06226">
    <property type="entry name" value="DUF1007"/>
    <property type="match status" value="1"/>
</dbReference>
<proteinExistence type="predicted"/>
<protein>
    <recommendedName>
        <fullName evidence="4">ABC transporter substrate-binding protein</fullName>
    </recommendedName>
</protein>
<dbReference type="HOGENOM" id="CLU_088941_0_1_6"/>
<keyword evidence="3" id="KW-1185">Reference proteome</keyword>
<sequence length="223" mass="24807">MSGRLTFRERRVCDGLLLVALLMPLPAAAHPHGWVDYRVTLHFDDQAHVVALEQAWKMDPFYSLTLTEEMARAEGEESMEERLDMLGQEIAQNLGRSNYLTHVAHDGENVPLGQLRDYTTRLDGQRLEFSFVVPLAEPLALDGSPLTWKIYDDTYYIEFLYDEDVAEPITLRNAPEGCASRVIAADPDPQKVAEAAALDIDADAPGGLGRFFAEAGEVTCPAR</sequence>
<dbReference type="KEGG" id="csa:Csal_3209"/>
<keyword evidence="1" id="KW-0732">Signal</keyword>
<dbReference type="Proteomes" id="UP000000239">
    <property type="component" value="Chromosome"/>
</dbReference>
<organism evidence="2 3">
    <name type="scientific">Chromohalobacter israelensis (strain ATCC BAA-138 / DSM 3043 / CIP 106854 / NCIMB 13768 / 1H11)</name>
    <name type="common">Chromohalobacter salexigens</name>
    <dbReference type="NCBI Taxonomy" id="290398"/>
    <lineage>
        <taxon>Bacteria</taxon>
        <taxon>Pseudomonadati</taxon>
        <taxon>Pseudomonadota</taxon>
        <taxon>Gammaproteobacteria</taxon>
        <taxon>Oceanospirillales</taxon>
        <taxon>Halomonadaceae</taxon>
        <taxon>Chromohalobacter</taxon>
    </lineage>
</organism>
<accession>Q1QSK5</accession>
<dbReference type="RefSeq" id="WP_011508499.1">
    <property type="nucleotide sequence ID" value="NC_007963.1"/>
</dbReference>
<feature type="signal peptide" evidence="1">
    <location>
        <begin position="1"/>
        <end position="29"/>
    </location>
</feature>
<gene>
    <name evidence="2" type="ordered locus">Csal_3209</name>
</gene>
<dbReference type="eggNOG" id="COG3683">
    <property type="taxonomic scope" value="Bacteria"/>
</dbReference>
<dbReference type="InterPro" id="IPR010412">
    <property type="entry name" value="DUF1007"/>
</dbReference>
<dbReference type="AlphaFoldDB" id="Q1QSK5"/>
<dbReference type="DNASU" id="4028735"/>
<dbReference type="EMBL" id="CP000285">
    <property type="protein sequence ID" value="ABE60553.1"/>
    <property type="molecule type" value="Genomic_DNA"/>
</dbReference>
<evidence type="ECO:0000256" key="1">
    <source>
        <dbReference type="SAM" id="SignalP"/>
    </source>
</evidence>
<evidence type="ECO:0008006" key="4">
    <source>
        <dbReference type="Google" id="ProtNLM"/>
    </source>
</evidence>
<dbReference type="GeneID" id="95335903"/>
<evidence type="ECO:0000313" key="2">
    <source>
        <dbReference type="EMBL" id="ABE60553.1"/>
    </source>
</evidence>
<name>Q1QSK5_CHRI1</name>
<feature type="chain" id="PRO_5004195899" description="ABC transporter substrate-binding protein" evidence="1">
    <location>
        <begin position="30"/>
        <end position="223"/>
    </location>
</feature>
<reference evidence="2 3" key="1">
    <citation type="journal article" date="2011" name="Stand. Genomic Sci.">
        <title>Complete genome sequence of the halophilic and highly halotolerant Chromohalobacter salexigens type strain (1H11(T)).</title>
        <authorList>
            <person name="Copeland A."/>
            <person name="O'Connor K."/>
            <person name="Lucas S."/>
            <person name="Lapidus A."/>
            <person name="Berry K.W."/>
            <person name="Detter J.C."/>
            <person name="Del Rio T.G."/>
            <person name="Hammon N."/>
            <person name="Dalin E."/>
            <person name="Tice H."/>
            <person name="Pitluck S."/>
            <person name="Bruce D."/>
            <person name="Goodwin L."/>
            <person name="Han C."/>
            <person name="Tapia R."/>
            <person name="Saunders E."/>
            <person name="Schmutz J."/>
            <person name="Brettin T."/>
            <person name="Larimer F."/>
            <person name="Land M."/>
            <person name="Hauser L."/>
            <person name="Vargas C."/>
            <person name="Nieto J.J."/>
            <person name="Kyrpides N.C."/>
            <person name="Ivanova N."/>
            <person name="Goker M."/>
            <person name="Klenk H.P."/>
            <person name="Csonka L.N."/>
            <person name="Woyke T."/>
        </authorList>
    </citation>
    <scope>NUCLEOTIDE SEQUENCE [LARGE SCALE GENOMIC DNA]</scope>
    <source>
        <strain evidence="3">ATCC BAA-138 / DSM 3043 / CIP 106854 / NCIMB 13768 / 1H11</strain>
    </source>
</reference>
<dbReference type="OrthoDB" id="5781652at2"/>
<evidence type="ECO:0000313" key="3">
    <source>
        <dbReference type="Proteomes" id="UP000000239"/>
    </source>
</evidence>